<proteinExistence type="predicted"/>
<dbReference type="InterPro" id="IPR036680">
    <property type="entry name" value="SPOR-like_sf"/>
</dbReference>
<comment type="caution">
    <text evidence="4">The sequence shown here is derived from an EMBL/GenBank/DDBJ whole genome shotgun (WGS) entry which is preliminary data.</text>
</comment>
<evidence type="ECO:0000313" key="5">
    <source>
        <dbReference type="Proteomes" id="UP000823612"/>
    </source>
</evidence>
<protein>
    <submittedName>
        <fullName evidence="4">SPOR domain-containing protein</fullName>
    </submittedName>
</protein>
<gene>
    <name evidence="4" type="ORF">IAB08_09150</name>
</gene>
<keyword evidence="2" id="KW-1133">Transmembrane helix</keyword>
<feature type="region of interest" description="Disordered" evidence="1">
    <location>
        <begin position="347"/>
        <end position="366"/>
    </location>
</feature>
<evidence type="ECO:0000256" key="2">
    <source>
        <dbReference type="SAM" id="Phobius"/>
    </source>
</evidence>
<evidence type="ECO:0000259" key="3">
    <source>
        <dbReference type="PROSITE" id="PS51724"/>
    </source>
</evidence>
<dbReference type="InterPro" id="IPR007730">
    <property type="entry name" value="SPOR-like_dom"/>
</dbReference>
<accession>A0A9D9DY01</accession>
<dbReference type="Proteomes" id="UP000823612">
    <property type="component" value="Unassembled WGS sequence"/>
</dbReference>
<keyword evidence="2" id="KW-0812">Transmembrane</keyword>
<keyword evidence="2" id="KW-0472">Membrane</keyword>
<dbReference type="Pfam" id="PF05036">
    <property type="entry name" value="SPOR"/>
    <property type="match status" value="1"/>
</dbReference>
<reference evidence="4" key="2">
    <citation type="journal article" date="2021" name="PeerJ">
        <title>Extensive microbial diversity within the chicken gut microbiome revealed by metagenomics and culture.</title>
        <authorList>
            <person name="Gilroy R."/>
            <person name="Ravi A."/>
            <person name="Getino M."/>
            <person name="Pursley I."/>
            <person name="Horton D.L."/>
            <person name="Alikhan N.F."/>
            <person name="Baker D."/>
            <person name="Gharbi K."/>
            <person name="Hall N."/>
            <person name="Watson M."/>
            <person name="Adriaenssens E.M."/>
            <person name="Foster-Nyarko E."/>
            <person name="Jarju S."/>
            <person name="Secka A."/>
            <person name="Antonio M."/>
            <person name="Oren A."/>
            <person name="Chaudhuri R.R."/>
            <person name="La Ragione R."/>
            <person name="Hildebrand F."/>
            <person name="Pallen M.J."/>
        </authorList>
    </citation>
    <scope>NUCLEOTIDE SEQUENCE</scope>
    <source>
        <strain evidence="4">2889</strain>
    </source>
</reference>
<dbReference type="SUPFAM" id="SSF110997">
    <property type="entry name" value="Sporulation related repeat"/>
    <property type="match status" value="1"/>
</dbReference>
<evidence type="ECO:0000313" key="4">
    <source>
        <dbReference type="EMBL" id="MBO8433439.1"/>
    </source>
</evidence>
<organism evidence="4 5">
    <name type="scientific">Candidatus Pullibacteroides excrementavium</name>
    <dbReference type="NCBI Taxonomy" id="2840905"/>
    <lineage>
        <taxon>Bacteria</taxon>
        <taxon>Pseudomonadati</taxon>
        <taxon>Bacteroidota</taxon>
        <taxon>Bacteroidia</taxon>
        <taxon>Bacteroidales</taxon>
        <taxon>Candidatus Pullibacteroides</taxon>
    </lineage>
</organism>
<feature type="transmembrane region" description="Helical" evidence="2">
    <location>
        <begin position="256"/>
        <end position="274"/>
    </location>
</feature>
<feature type="compositionally biased region" description="Polar residues" evidence="1">
    <location>
        <begin position="354"/>
        <end position="366"/>
    </location>
</feature>
<evidence type="ECO:0000256" key="1">
    <source>
        <dbReference type="SAM" id="MobiDB-lite"/>
    </source>
</evidence>
<feature type="region of interest" description="Disordered" evidence="1">
    <location>
        <begin position="122"/>
        <end position="247"/>
    </location>
</feature>
<dbReference type="AlphaFoldDB" id="A0A9D9DY01"/>
<feature type="domain" description="SPOR" evidence="3">
    <location>
        <begin position="383"/>
        <end position="460"/>
    </location>
</feature>
<dbReference type="Gene3D" id="3.30.70.1070">
    <property type="entry name" value="Sporulation related repeat"/>
    <property type="match status" value="1"/>
</dbReference>
<dbReference type="PROSITE" id="PS51724">
    <property type="entry name" value="SPOR"/>
    <property type="match status" value="1"/>
</dbReference>
<reference evidence="4" key="1">
    <citation type="submission" date="2020-10" db="EMBL/GenBank/DDBJ databases">
        <authorList>
            <person name="Gilroy R."/>
        </authorList>
    </citation>
    <scope>NUCLEOTIDE SEQUENCE</scope>
    <source>
        <strain evidence="4">2889</strain>
    </source>
</reference>
<dbReference type="EMBL" id="JADIMZ010000137">
    <property type="protein sequence ID" value="MBO8433439.1"/>
    <property type="molecule type" value="Genomic_DNA"/>
</dbReference>
<dbReference type="GO" id="GO:0042834">
    <property type="term" value="F:peptidoglycan binding"/>
    <property type="evidence" value="ECO:0007669"/>
    <property type="project" value="InterPro"/>
</dbReference>
<feature type="compositionally biased region" description="Polar residues" evidence="1">
    <location>
        <begin position="149"/>
        <end position="178"/>
    </location>
</feature>
<sequence length="461" mass="50413">MGVVNHLKRFLAEQPGKEAAVPGLGVFYSGEKDGSSCILFKEVSPTDRSFLNYIAFEDNISEESARAETERWVRQILQELKSSGTVYMEGVGSFSILADRVEFVPVLNTSKPKAVEFGLEEPANGVLPQDSGNVSAESRPAPEVGKPANLSQQGSSSNQMRSVQRPVQGNKPNAVSFENRSDRGMRAVQNDQRSGKNAFRPAQGDNRQRSMRPAAPNKIVLENRRGGNNGNGGQGNNRRTVQKGPQPGGKNIFTQWWFLLCCLVVVLLIVILAIRPVRESLFGAGQVTEMESFVPASDSLMDGNAAIMPEESDAAAMDLVGKERQEEENEQIANAVISGQVQREKAESEAKAAQTRSKGVSPAQSTAKPAVQAASSASFEAQAPRLGKFYIIVGSFANKTYARNKYDKLKSEGYVPLALYMETKNMYYISVKTCATRSEAIQAKAYFQGQKKMDCWIFEAK</sequence>
<name>A0A9D9DY01_9BACT</name>